<reference evidence="16" key="1">
    <citation type="submission" date="2023-09" db="UniProtKB">
        <authorList>
            <consortium name="Ensembl"/>
        </authorList>
    </citation>
    <scope>IDENTIFICATION</scope>
</reference>
<evidence type="ECO:0000313" key="17">
    <source>
        <dbReference type="Proteomes" id="UP000694891"/>
    </source>
</evidence>
<keyword evidence="7 13" id="KW-1133">Transmembrane helix</keyword>
<dbReference type="GO" id="GO:0016477">
    <property type="term" value="P:cell migration"/>
    <property type="evidence" value="ECO:0007669"/>
    <property type="project" value="TreeGrafter"/>
</dbReference>
<comment type="similarity">
    <text evidence="3">Belongs to the neurexin family.</text>
</comment>
<dbReference type="Pfam" id="PF01034">
    <property type="entry name" value="Syndecan"/>
    <property type="match status" value="1"/>
</dbReference>
<keyword evidence="17" id="KW-1185">Reference proteome</keyword>
<dbReference type="GeneTree" id="ENSGT00940000157222"/>
<keyword evidence="4 11" id="KW-0812">Transmembrane</keyword>
<evidence type="ECO:0000256" key="11">
    <source>
        <dbReference type="RuleBase" id="RU000649"/>
    </source>
</evidence>
<dbReference type="PANTHER" id="PTHR10915:SF6">
    <property type="entry name" value="SYNDECAN-2"/>
    <property type="match status" value="1"/>
</dbReference>
<dbReference type="GO" id="GO:0016020">
    <property type="term" value="C:membrane"/>
    <property type="evidence" value="ECO:0007669"/>
    <property type="project" value="UniProtKB-SubCell"/>
</dbReference>
<evidence type="ECO:0000256" key="6">
    <source>
        <dbReference type="ARBA" id="ARBA00022974"/>
    </source>
</evidence>
<evidence type="ECO:0000259" key="15">
    <source>
        <dbReference type="Pfam" id="PF01034"/>
    </source>
</evidence>
<feature type="transmembrane region" description="Helical" evidence="13">
    <location>
        <begin position="235"/>
        <end position="259"/>
    </location>
</feature>
<evidence type="ECO:0000256" key="10">
    <source>
        <dbReference type="ARBA" id="ARBA00023207"/>
    </source>
</evidence>
<evidence type="ECO:0000256" key="14">
    <source>
        <dbReference type="SAM" id="SignalP"/>
    </source>
</evidence>
<dbReference type="PROSITE" id="PS00964">
    <property type="entry name" value="SYNDECAN"/>
    <property type="match status" value="1"/>
</dbReference>
<evidence type="ECO:0000256" key="8">
    <source>
        <dbReference type="ARBA" id="ARBA00023136"/>
    </source>
</evidence>
<feature type="region of interest" description="Disordered" evidence="12">
    <location>
        <begin position="40"/>
        <end position="68"/>
    </location>
</feature>
<dbReference type="PANTHER" id="PTHR10915">
    <property type="entry name" value="SYNDECAN"/>
    <property type="match status" value="1"/>
</dbReference>
<dbReference type="Proteomes" id="UP000694891">
    <property type="component" value="Unplaced"/>
</dbReference>
<dbReference type="OrthoDB" id="10044468at2759"/>
<comment type="similarity">
    <text evidence="2 11">Belongs to the syndecan proteoglycan family.</text>
</comment>
<evidence type="ECO:0000313" key="16">
    <source>
        <dbReference type="Ensembl" id="ENSSPAP00000017244.1"/>
    </source>
</evidence>
<proteinExistence type="inferred from homology"/>
<sequence>MRNLCLLFLVGLATGSISGKLFVLSQSSFSTADDLYIEGRTSGDLPIDDEDGEDDGSGSGSGDYPFSDIGDKEELLKRFLNFSTTSFTKEILPLQPQPTDSAYNPPTAAADNQDPTTTVKDAETTPFILPDGDSRDKEVPGIAPTADGFTQGTGPTATPPSETTAAEFSTDMTTTEDAEEDNSLDRWEVSTIEYESVDRAIENDIYAVGGRGSRRNGVGSPEEVTSENLWERTEVLAAVIACGVVGFLCAVFLLLLLAYRMKKKDEGSYDLGDNKLSSTGYQKAPTKEFYA</sequence>
<dbReference type="InterPro" id="IPR001050">
    <property type="entry name" value="Syndecan"/>
</dbReference>
<dbReference type="RefSeq" id="XP_008289966.1">
    <property type="nucleotide sequence ID" value="XM_008291744.1"/>
</dbReference>
<reference evidence="18" key="2">
    <citation type="submission" date="2025-04" db="UniProtKB">
        <authorList>
            <consortium name="RefSeq"/>
        </authorList>
    </citation>
    <scope>IDENTIFICATION</scope>
</reference>
<comment type="function">
    <text evidence="11">Cell surface proteoglycan.</text>
</comment>
<dbReference type="InterPro" id="IPR030479">
    <property type="entry name" value="Syndecan_CS"/>
</dbReference>
<dbReference type="GO" id="GO:0009986">
    <property type="term" value="C:cell surface"/>
    <property type="evidence" value="ECO:0007669"/>
    <property type="project" value="TreeGrafter"/>
</dbReference>
<feature type="compositionally biased region" description="Acidic residues" evidence="12">
    <location>
        <begin position="46"/>
        <end position="56"/>
    </location>
</feature>
<feature type="chain" id="PRO_5044591802" description="Syndecan" evidence="14">
    <location>
        <begin position="20"/>
        <end position="291"/>
    </location>
</feature>
<feature type="region of interest" description="Disordered" evidence="12">
    <location>
        <begin position="91"/>
        <end position="183"/>
    </location>
</feature>
<gene>
    <name evidence="18" type="primary">LOC103364591</name>
</gene>
<evidence type="ECO:0000256" key="7">
    <source>
        <dbReference type="ARBA" id="ARBA00022989"/>
    </source>
</evidence>
<keyword evidence="5 14" id="KW-0732">Signal</keyword>
<feature type="signal peptide" evidence="14">
    <location>
        <begin position="1"/>
        <end position="19"/>
    </location>
</feature>
<feature type="domain" description="Syndecan/Neurexin" evidence="15">
    <location>
        <begin position="228"/>
        <end position="289"/>
    </location>
</feature>
<evidence type="ECO:0000256" key="4">
    <source>
        <dbReference type="ARBA" id="ARBA00022692"/>
    </source>
</evidence>
<evidence type="ECO:0000256" key="3">
    <source>
        <dbReference type="ARBA" id="ARBA00010241"/>
    </source>
</evidence>
<evidence type="ECO:0000256" key="13">
    <source>
        <dbReference type="SAM" id="Phobius"/>
    </source>
</evidence>
<evidence type="ECO:0000256" key="12">
    <source>
        <dbReference type="SAM" id="MobiDB-lite"/>
    </source>
</evidence>
<accession>A0A3B5AH81</accession>
<comment type="subcellular location">
    <subcellularLocation>
        <location evidence="1 11">Membrane</location>
        <topology evidence="1 11">Single-pass type I membrane protein</topology>
    </subcellularLocation>
</comment>
<keyword evidence="6 11" id="KW-0654">Proteoglycan</keyword>
<keyword evidence="9 11" id="KW-0325">Glycoprotein</keyword>
<evidence type="ECO:0000256" key="5">
    <source>
        <dbReference type="ARBA" id="ARBA00022729"/>
    </source>
</evidence>
<name>A0A3B5AH81_9TELE</name>
<dbReference type="Ensembl" id="ENSSPAT00000017510.1">
    <property type="protein sequence ID" value="ENSSPAP00000017244.1"/>
    <property type="gene ID" value="ENSSPAG00000013007.1"/>
</dbReference>
<organism evidence="16">
    <name type="scientific">Stegastes partitus</name>
    <name type="common">bicolor damselfish</name>
    <dbReference type="NCBI Taxonomy" id="144197"/>
    <lineage>
        <taxon>Eukaryota</taxon>
        <taxon>Metazoa</taxon>
        <taxon>Chordata</taxon>
        <taxon>Craniata</taxon>
        <taxon>Vertebrata</taxon>
        <taxon>Euteleostomi</taxon>
        <taxon>Actinopterygii</taxon>
        <taxon>Neopterygii</taxon>
        <taxon>Teleostei</taxon>
        <taxon>Neoteleostei</taxon>
        <taxon>Acanthomorphata</taxon>
        <taxon>Ovalentaria</taxon>
        <taxon>Pomacentridae</taxon>
        <taxon>Stegastes</taxon>
    </lineage>
</organism>
<evidence type="ECO:0000256" key="9">
    <source>
        <dbReference type="ARBA" id="ARBA00023180"/>
    </source>
</evidence>
<dbReference type="GeneID" id="103364591"/>
<keyword evidence="8 13" id="KW-0472">Membrane</keyword>
<feature type="compositionally biased region" description="Low complexity" evidence="12">
    <location>
        <begin position="152"/>
        <end position="173"/>
    </location>
</feature>
<keyword evidence="10 11" id="KW-0357">Heparan sulfate</keyword>
<protein>
    <recommendedName>
        <fullName evidence="11">Syndecan</fullName>
    </recommendedName>
</protein>
<dbReference type="InterPro" id="IPR027789">
    <property type="entry name" value="Syndecan/Neurexin_dom"/>
</dbReference>
<evidence type="ECO:0000256" key="1">
    <source>
        <dbReference type="ARBA" id="ARBA00004479"/>
    </source>
</evidence>
<evidence type="ECO:0000256" key="2">
    <source>
        <dbReference type="ARBA" id="ARBA00005343"/>
    </source>
</evidence>
<dbReference type="STRING" id="144197.ENSSPAP00000017244"/>
<evidence type="ECO:0000313" key="18">
    <source>
        <dbReference type="RefSeq" id="XP_008289966.1"/>
    </source>
</evidence>
<dbReference type="AlphaFoldDB" id="A0A3B5AH81"/>